<evidence type="ECO:0000313" key="2">
    <source>
        <dbReference type="EMBL" id="OJJ64242.1"/>
    </source>
</evidence>
<sequence>MGPSPRYEPRPESPLPDGGLADTNSNSAVPWHSTMMSLSPLLGAPFHGYPGTGYAFDFGNLDSTSLHALLSTIPGATHTIPSGPLVDTRSNTASVPSLPMPDPRLGANGSHPPVAPPHSNASISSIHHPVDEPGPIASPNNRLALRLTFTLTLPPRRPSSANGKGVAIASPLNARTTCGAISRAPTCRRVPLAGFGLKREICHDSAILCGILKAKLVSEISGADVSS</sequence>
<dbReference type="RefSeq" id="XP_040708048.1">
    <property type="nucleotide sequence ID" value="XM_040850263.1"/>
</dbReference>
<reference evidence="3" key="1">
    <citation type="journal article" date="2017" name="Genome Biol.">
        <title>Comparative genomics reveals high biological diversity and specific adaptations in the industrially and medically important fungal genus Aspergillus.</title>
        <authorList>
            <person name="de Vries R.P."/>
            <person name="Riley R."/>
            <person name="Wiebenga A."/>
            <person name="Aguilar-Osorio G."/>
            <person name="Amillis S."/>
            <person name="Uchima C.A."/>
            <person name="Anderluh G."/>
            <person name="Asadollahi M."/>
            <person name="Askin M."/>
            <person name="Barry K."/>
            <person name="Battaglia E."/>
            <person name="Bayram O."/>
            <person name="Benocci T."/>
            <person name="Braus-Stromeyer S.A."/>
            <person name="Caldana C."/>
            <person name="Canovas D."/>
            <person name="Cerqueira G.C."/>
            <person name="Chen F."/>
            <person name="Chen W."/>
            <person name="Choi C."/>
            <person name="Clum A."/>
            <person name="Dos Santos R.A."/>
            <person name="Damasio A.R."/>
            <person name="Diallinas G."/>
            <person name="Emri T."/>
            <person name="Fekete E."/>
            <person name="Flipphi M."/>
            <person name="Freyberg S."/>
            <person name="Gallo A."/>
            <person name="Gournas C."/>
            <person name="Habgood R."/>
            <person name="Hainaut M."/>
            <person name="Harispe M.L."/>
            <person name="Henrissat B."/>
            <person name="Hilden K.S."/>
            <person name="Hope R."/>
            <person name="Hossain A."/>
            <person name="Karabika E."/>
            <person name="Karaffa L."/>
            <person name="Karanyi Z."/>
            <person name="Krasevec N."/>
            <person name="Kuo A."/>
            <person name="Kusch H."/>
            <person name="LaButti K."/>
            <person name="Lagendijk E.L."/>
            <person name="Lapidus A."/>
            <person name="Levasseur A."/>
            <person name="Lindquist E."/>
            <person name="Lipzen A."/>
            <person name="Logrieco A.F."/>
            <person name="MacCabe A."/>
            <person name="Maekelae M.R."/>
            <person name="Malavazi I."/>
            <person name="Melin P."/>
            <person name="Meyer V."/>
            <person name="Mielnichuk N."/>
            <person name="Miskei M."/>
            <person name="Molnar A.P."/>
            <person name="Mule G."/>
            <person name="Ngan C.Y."/>
            <person name="Orejas M."/>
            <person name="Orosz E."/>
            <person name="Ouedraogo J.P."/>
            <person name="Overkamp K.M."/>
            <person name="Park H.-S."/>
            <person name="Perrone G."/>
            <person name="Piumi F."/>
            <person name="Punt P.J."/>
            <person name="Ram A.F."/>
            <person name="Ramon A."/>
            <person name="Rauscher S."/>
            <person name="Record E."/>
            <person name="Riano-Pachon D.M."/>
            <person name="Robert V."/>
            <person name="Roehrig J."/>
            <person name="Ruller R."/>
            <person name="Salamov A."/>
            <person name="Salih N.S."/>
            <person name="Samson R.A."/>
            <person name="Sandor E."/>
            <person name="Sanguinetti M."/>
            <person name="Schuetze T."/>
            <person name="Sepcic K."/>
            <person name="Shelest E."/>
            <person name="Sherlock G."/>
            <person name="Sophianopoulou V."/>
            <person name="Squina F.M."/>
            <person name="Sun H."/>
            <person name="Susca A."/>
            <person name="Todd R.B."/>
            <person name="Tsang A."/>
            <person name="Unkles S.E."/>
            <person name="van de Wiele N."/>
            <person name="van Rossen-Uffink D."/>
            <person name="Oliveira J.V."/>
            <person name="Vesth T.C."/>
            <person name="Visser J."/>
            <person name="Yu J.-H."/>
            <person name="Zhou M."/>
            <person name="Andersen M.R."/>
            <person name="Archer D.B."/>
            <person name="Baker S.E."/>
            <person name="Benoit I."/>
            <person name="Brakhage A.A."/>
            <person name="Braus G.H."/>
            <person name="Fischer R."/>
            <person name="Frisvad J.C."/>
            <person name="Goldman G.H."/>
            <person name="Houbraken J."/>
            <person name="Oakley B."/>
            <person name="Pocsi I."/>
            <person name="Scazzocchio C."/>
            <person name="Seiboth B."/>
            <person name="vanKuyk P.A."/>
            <person name="Wortman J."/>
            <person name="Dyer P.S."/>
            <person name="Grigoriev I.V."/>
        </authorList>
    </citation>
    <scope>NUCLEOTIDE SEQUENCE [LARGE SCALE GENOMIC DNA]</scope>
    <source>
        <strain evidence="3">CBS 593.65</strain>
    </source>
</reference>
<accession>A0A1L9TXX4</accession>
<gene>
    <name evidence="2" type="ORF">ASPSYDRAFT_63937</name>
</gene>
<feature type="region of interest" description="Disordered" evidence="1">
    <location>
        <begin position="81"/>
        <end position="119"/>
    </location>
</feature>
<dbReference type="VEuPathDB" id="FungiDB:ASPSYDRAFT_63937"/>
<dbReference type="Proteomes" id="UP000184356">
    <property type="component" value="Unassembled WGS sequence"/>
</dbReference>
<evidence type="ECO:0000313" key="3">
    <source>
        <dbReference type="Proteomes" id="UP000184356"/>
    </source>
</evidence>
<evidence type="ECO:0000256" key="1">
    <source>
        <dbReference type="SAM" id="MobiDB-lite"/>
    </source>
</evidence>
<name>A0A1L9TXX4_9EURO</name>
<proteinExistence type="predicted"/>
<dbReference type="EMBL" id="KV878582">
    <property type="protein sequence ID" value="OJJ64242.1"/>
    <property type="molecule type" value="Genomic_DNA"/>
</dbReference>
<feature type="region of interest" description="Disordered" evidence="1">
    <location>
        <begin position="1"/>
        <end position="27"/>
    </location>
</feature>
<dbReference type="AlphaFoldDB" id="A0A1L9TXX4"/>
<protein>
    <submittedName>
        <fullName evidence="2">Uncharacterized protein</fullName>
    </submittedName>
</protein>
<organism evidence="2 3">
    <name type="scientific">Aspergillus sydowii CBS 593.65</name>
    <dbReference type="NCBI Taxonomy" id="1036612"/>
    <lineage>
        <taxon>Eukaryota</taxon>
        <taxon>Fungi</taxon>
        <taxon>Dikarya</taxon>
        <taxon>Ascomycota</taxon>
        <taxon>Pezizomycotina</taxon>
        <taxon>Eurotiomycetes</taxon>
        <taxon>Eurotiomycetidae</taxon>
        <taxon>Eurotiales</taxon>
        <taxon>Aspergillaceae</taxon>
        <taxon>Aspergillus</taxon>
        <taxon>Aspergillus subgen. Nidulantes</taxon>
    </lineage>
</organism>
<dbReference type="GeneID" id="63766336"/>
<keyword evidence="3" id="KW-1185">Reference proteome</keyword>